<sequence length="273" mass="32205">MNFKKTEIENNKIINKLTRENYAVYKKIDYYIGLNDGIDKSKLLIKNDIVNMLYDGQNRGDRWEEVIGEDYKAFADAIYESKKKMSFKLISLYYSTYLASGFLIAMLLNIFFNFMTISYVKQRPGEIRVFDLSIFTIFVVILTDIFFIKIQNIRKVFSGKVFGIVLSLGIISPIFYPLIENKIGYRFTIISFIVLAVLSVILFFIKPKEENVQKYYITIFSIFIAMMVLAQFLRLPEFWLSEKLYMFVLVLTIIFVILLSKKYKREVNKWINS</sequence>
<accession>A0AC61MTA1</accession>
<protein>
    <submittedName>
        <fullName evidence="1">Uncharacterized protein</fullName>
    </submittedName>
</protein>
<name>A0AC61MTA1_9FIRM</name>
<gene>
    <name evidence="1" type="ORF">JFY71_04490</name>
</gene>
<reference evidence="1 2" key="1">
    <citation type="journal article" date="2022" name="Int. J. Syst. Evol. Microbiol.">
        <title>Miniphocaeibacter halophilus sp. nov., an ammonium-tolerant acetate-producing bacterium isolated from a biogas system.</title>
        <authorList>
            <person name="Schnurer A."/>
            <person name="Singh A."/>
            <person name="Bi S."/>
            <person name="Qiao W."/>
            <person name="Westerholm M."/>
        </authorList>
    </citation>
    <scope>NUCLEOTIDE SEQUENCE [LARGE SCALE GENOMIC DNA]</scope>
    <source>
        <strain evidence="1 2">AMB_01</strain>
    </source>
</reference>
<evidence type="ECO:0000313" key="1">
    <source>
        <dbReference type="EMBL" id="QQK08796.1"/>
    </source>
</evidence>
<dbReference type="EMBL" id="CP066744">
    <property type="protein sequence ID" value="QQK08796.1"/>
    <property type="molecule type" value="Genomic_DNA"/>
</dbReference>
<evidence type="ECO:0000313" key="2">
    <source>
        <dbReference type="Proteomes" id="UP000595814"/>
    </source>
</evidence>
<dbReference type="Proteomes" id="UP000595814">
    <property type="component" value="Chromosome"/>
</dbReference>
<proteinExistence type="predicted"/>
<keyword evidence="2" id="KW-1185">Reference proteome</keyword>
<organism evidence="1 2">
    <name type="scientific">Miniphocaeibacter halophilus</name>
    <dbReference type="NCBI Taxonomy" id="2931922"/>
    <lineage>
        <taxon>Bacteria</taxon>
        <taxon>Bacillati</taxon>
        <taxon>Bacillota</taxon>
        <taxon>Tissierellia</taxon>
        <taxon>Tissierellales</taxon>
        <taxon>Peptoniphilaceae</taxon>
        <taxon>Miniphocaeibacter</taxon>
    </lineage>
</organism>